<evidence type="ECO:0000256" key="1">
    <source>
        <dbReference type="ARBA" id="ARBA00009179"/>
    </source>
</evidence>
<evidence type="ECO:0000259" key="7">
    <source>
        <dbReference type="SMART" id="SM00245"/>
    </source>
</evidence>
<gene>
    <name evidence="8" type="ORF">P0082_04155</name>
</gene>
<organism evidence="8 9">
    <name type="scientific">Candidatus Haliotispira prima</name>
    <dbReference type="NCBI Taxonomy" id="3034016"/>
    <lineage>
        <taxon>Bacteria</taxon>
        <taxon>Pseudomonadati</taxon>
        <taxon>Spirochaetota</taxon>
        <taxon>Spirochaetia</taxon>
        <taxon>Spirochaetales</taxon>
        <taxon>Spirochaetaceae</taxon>
        <taxon>Candidatus Haliotispira</taxon>
    </lineage>
</organism>
<dbReference type="CDD" id="cd06782">
    <property type="entry name" value="cpPDZ_CPP-like"/>
    <property type="match status" value="1"/>
</dbReference>
<evidence type="ECO:0000256" key="4">
    <source>
        <dbReference type="ARBA" id="ARBA00022825"/>
    </source>
</evidence>
<dbReference type="Proteomes" id="UP001228690">
    <property type="component" value="Chromosome"/>
</dbReference>
<evidence type="ECO:0000256" key="3">
    <source>
        <dbReference type="ARBA" id="ARBA00022801"/>
    </source>
</evidence>
<dbReference type="SUPFAM" id="SSF52096">
    <property type="entry name" value="ClpP/crotonase"/>
    <property type="match status" value="1"/>
</dbReference>
<dbReference type="SMART" id="SM00228">
    <property type="entry name" value="PDZ"/>
    <property type="match status" value="1"/>
</dbReference>
<dbReference type="InterPro" id="IPR001478">
    <property type="entry name" value="PDZ"/>
</dbReference>
<dbReference type="Gene3D" id="3.30.750.44">
    <property type="match status" value="1"/>
</dbReference>
<dbReference type="CDD" id="cd07560">
    <property type="entry name" value="Peptidase_S41_CPP"/>
    <property type="match status" value="1"/>
</dbReference>
<comment type="similarity">
    <text evidence="1 5">Belongs to the peptidase S41A family.</text>
</comment>
<sequence length="628" mass="70448">MKRKKTWRYPLVVLVALVIVGAIFGRVLGTAGLGFGGQFRDEKKLAGQGLVIPGNDQTYTRAIGESYRLLVERYVVPVSPKSLYQSADDTMKLIKENWLPDEKKISEEALKTILQWEREARSATDIKKNAAVRAPKRAKLSEEQKNKQEEQFAEEYLQFNPKDLQAAYQELLSESRLKGFYSREFAKKLYTEILAALCRPLHDPFSGFFQDSGFYQLSDTTNGSYGGVGLYISKQHNFDENEVENEAPEKEESRRSPAEEYQFLQRHYVKVSRPFPGGPSFRAGIMTDDFIHAINDQSAKNWTVEQVQNTVRGEPGSQVKITVLRALKHKLDIEVVREKIEVPAVKSGMIPTVTEGGLPLNILYVDLLQFNAVADKQFGKQIRNMLTKPGRPGDRNTADAMILDMRDNPGGLLNVAVEIADQFLSKGLVVTTDARTNDNILEFRAKKRTSISKDIPVFVMVNGGSASAAEIVAGALQDNQRAEVLGQKSYGKGSVQIPVTLPEGILKITIAHFYTPKGVNLANNGIKPDHEFDIPSLSEEEQEALIDLLGSGLVAGFVSQNQDFTQQEFQAFFRKEIQPTYKVTKESVKRLAYREKTRYLEDIPAYSLDYDTILKDVVDYVVKKLAAN</sequence>
<dbReference type="InterPro" id="IPR036034">
    <property type="entry name" value="PDZ_sf"/>
</dbReference>
<dbReference type="RefSeq" id="WP_326928266.1">
    <property type="nucleotide sequence ID" value="NZ_CP123443.1"/>
</dbReference>
<accession>A0ABY8MKE3</accession>
<reference evidence="8 9" key="1">
    <citation type="submission" date="2023-04" db="EMBL/GenBank/DDBJ databases">
        <title>Spirochaete genome identified in red abalone sample constitutes a novel genus.</title>
        <authorList>
            <person name="Sharma S.P."/>
            <person name="Purcell C.M."/>
            <person name="Hyde J.R."/>
            <person name="Severin A.J."/>
        </authorList>
    </citation>
    <scope>NUCLEOTIDE SEQUENCE [LARGE SCALE GENOMIC DNA]</scope>
    <source>
        <strain evidence="8 9">SP-2023</strain>
    </source>
</reference>
<feature type="domain" description="Tail specific protease" evidence="7">
    <location>
        <begin position="328"/>
        <end position="533"/>
    </location>
</feature>
<name>A0ABY8MKE3_9SPIO</name>
<evidence type="ECO:0000256" key="5">
    <source>
        <dbReference type="RuleBase" id="RU004404"/>
    </source>
</evidence>
<proteinExistence type="inferred from homology"/>
<dbReference type="NCBIfam" id="TIGR00225">
    <property type="entry name" value="prc"/>
    <property type="match status" value="1"/>
</dbReference>
<protein>
    <submittedName>
        <fullName evidence="8">S41 family peptidase</fullName>
    </submittedName>
</protein>
<dbReference type="Pfam" id="PF03572">
    <property type="entry name" value="Peptidase_S41"/>
    <property type="match status" value="1"/>
</dbReference>
<evidence type="ECO:0000313" key="9">
    <source>
        <dbReference type="Proteomes" id="UP001228690"/>
    </source>
</evidence>
<keyword evidence="3 5" id="KW-0378">Hydrolase</keyword>
<dbReference type="InterPro" id="IPR004447">
    <property type="entry name" value="Peptidase_S41A"/>
</dbReference>
<dbReference type="Pfam" id="PF00595">
    <property type="entry name" value="PDZ"/>
    <property type="match status" value="1"/>
</dbReference>
<evidence type="ECO:0000256" key="2">
    <source>
        <dbReference type="ARBA" id="ARBA00022670"/>
    </source>
</evidence>
<dbReference type="InterPro" id="IPR029045">
    <property type="entry name" value="ClpP/crotonase-like_dom_sf"/>
</dbReference>
<dbReference type="EMBL" id="CP123443">
    <property type="protein sequence ID" value="WGK70060.1"/>
    <property type="molecule type" value="Genomic_DNA"/>
</dbReference>
<dbReference type="SMART" id="SM00245">
    <property type="entry name" value="TSPc"/>
    <property type="match status" value="1"/>
</dbReference>
<evidence type="ECO:0000313" key="8">
    <source>
        <dbReference type="EMBL" id="WGK70060.1"/>
    </source>
</evidence>
<keyword evidence="2 5" id="KW-0645">Protease</keyword>
<dbReference type="Gene3D" id="2.30.42.10">
    <property type="match status" value="1"/>
</dbReference>
<dbReference type="PANTHER" id="PTHR32060:SF30">
    <property type="entry name" value="CARBOXY-TERMINAL PROCESSING PROTEASE CTPA"/>
    <property type="match status" value="1"/>
</dbReference>
<keyword evidence="4 5" id="KW-0720">Serine protease</keyword>
<keyword evidence="9" id="KW-1185">Reference proteome</keyword>
<evidence type="ECO:0000259" key="6">
    <source>
        <dbReference type="SMART" id="SM00228"/>
    </source>
</evidence>
<dbReference type="SUPFAM" id="SSF50156">
    <property type="entry name" value="PDZ domain-like"/>
    <property type="match status" value="1"/>
</dbReference>
<dbReference type="PANTHER" id="PTHR32060">
    <property type="entry name" value="TAIL-SPECIFIC PROTEASE"/>
    <property type="match status" value="1"/>
</dbReference>
<dbReference type="Gene3D" id="3.90.226.10">
    <property type="entry name" value="2-enoyl-CoA Hydratase, Chain A, domain 1"/>
    <property type="match status" value="1"/>
</dbReference>
<feature type="domain" description="PDZ" evidence="6">
    <location>
        <begin position="226"/>
        <end position="327"/>
    </location>
</feature>
<dbReference type="InterPro" id="IPR005151">
    <property type="entry name" value="Tail-specific_protease"/>
</dbReference>